<gene>
    <name evidence="1" type="ORF">GPUH_LOCUS19649</name>
</gene>
<dbReference type="Proteomes" id="UP000271098">
    <property type="component" value="Unassembled WGS sequence"/>
</dbReference>
<reference evidence="1 2" key="2">
    <citation type="submission" date="2018-11" db="EMBL/GenBank/DDBJ databases">
        <authorList>
            <consortium name="Pathogen Informatics"/>
        </authorList>
    </citation>
    <scope>NUCLEOTIDE SEQUENCE [LARGE SCALE GENOMIC DNA]</scope>
</reference>
<keyword evidence="2" id="KW-1185">Reference proteome</keyword>
<dbReference type="WBParaSite" id="GPUH_0001967501-mRNA-1">
    <property type="protein sequence ID" value="GPUH_0001967501-mRNA-1"/>
    <property type="gene ID" value="GPUH_0001967501"/>
</dbReference>
<sequence length="91" mass="10212">MFNFAEFAKKSCLLIAAVYNVEIILTGILRQKLENSSLYRVTPNRPPLQPSPAQSIHSAFGSNDCHDKLQPPLYVLKFSSLSQKHVIMPIV</sequence>
<evidence type="ECO:0000313" key="3">
    <source>
        <dbReference type="WBParaSite" id="GPUH_0001967501-mRNA-1"/>
    </source>
</evidence>
<name>A0A183EFA9_9BILA</name>
<dbReference type="AlphaFoldDB" id="A0A183EFA9"/>
<protein>
    <submittedName>
        <fullName evidence="3">Secreted protein</fullName>
    </submittedName>
</protein>
<organism evidence="3">
    <name type="scientific">Gongylonema pulchrum</name>
    <dbReference type="NCBI Taxonomy" id="637853"/>
    <lineage>
        <taxon>Eukaryota</taxon>
        <taxon>Metazoa</taxon>
        <taxon>Ecdysozoa</taxon>
        <taxon>Nematoda</taxon>
        <taxon>Chromadorea</taxon>
        <taxon>Rhabditida</taxon>
        <taxon>Spirurina</taxon>
        <taxon>Spiruromorpha</taxon>
        <taxon>Spiruroidea</taxon>
        <taxon>Gongylonematidae</taxon>
        <taxon>Gongylonema</taxon>
    </lineage>
</organism>
<evidence type="ECO:0000313" key="2">
    <source>
        <dbReference type="Proteomes" id="UP000271098"/>
    </source>
</evidence>
<proteinExistence type="predicted"/>
<accession>A0A183EFA9</accession>
<dbReference type="EMBL" id="UYRT01088903">
    <property type="protein sequence ID" value="VDN34290.1"/>
    <property type="molecule type" value="Genomic_DNA"/>
</dbReference>
<evidence type="ECO:0000313" key="1">
    <source>
        <dbReference type="EMBL" id="VDN34290.1"/>
    </source>
</evidence>
<reference evidence="3" key="1">
    <citation type="submission" date="2016-06" db="UniProtKB">
        <authorList>
            <consortium name="WormBaseParasite"/>
        </authorList>
    </citation>
    <scope>IDENTIFICATION</scope>
</reference>